<feature type="domain" description="Yip1" evidence="6">
    <location>
        <begin position="10"/>
        <end position="176"/>
    </location>
</feature>
<keyword evidence="2 5" id="KW-0812">Transmembrane</keyword>
<evidence type="ECO:0000313" key="8">
    <source>
        <dbReference type="Proteomes" id="UP000049855"/>
    </source>
</evidence>
<evidence type="ECO:0000256" key="4">
    <source>
        <dbReference type="ARBA" id="ARBA00023136"/>
    </source>
</evidence>
<accession>A0A0U1L1W9</accession>
<dbReference type="RefSeq" id="WP_021168588.1">
    <property type="nucleotide sequence ID" value="NZ_CTRP01000011.1"/>
</dbReference>
<dbReference type="Pfam" id="PF04893">
    <property type="entry name" value="Yip1"/>
    <property type="match status" value="1"/>
</dbReference>
<gene>
    <name evidence="7" type="ORF">SpAn4DRAFT_3364</name>
</gene>
<dbReference type="AlphaFoldDB" id="A0A0U1L1W9"/>
<evidence type="ECO:0000259" key="6">
    <source>
        <dbReference type="Pfam" id="PF04893"/>
    </source>
</evidence>
<keyword evidence="4 5" id="KW-0472">Membrane</keyword>
<feature type="transmembrane region" description="Helical" evidence="5">
    <location>
        <begin position="62"/>
        <end position="85"/>
    </location>
</feature>
<feature type="transmembrane region" description="Helical" evidence="5">
    <location>
        <begin position="127"/>
        <end position="149"/>
    </location>
</feature>
<comment type="subcellular location">
    <subcellularLocation>
        <location evidence="1">Membrane</location>
        <topology evidence="1">Multi-pass membrane protein</topology>
    </subcellularLocation>
</comment>
<evidence type="ECO:0000313" key="7">
    <source>
        <dbReference type="EMBL" id="CQR72904.1"/>
    </source>
</evidence>
<keyword evidence="8" id="KW-1185">Reference proteome</keyword>
<feature type="transmembrane region" description="Helical" evidence="5">
    <location>
        <begin position="31"/>
        <end position="50"/>
    </location>
</feature>
<keyword evidence="3 5" id="KW-1133">Transmembrane helix</keyword>
<evidence type="ECO:0000256" key="1">
    <source>
        <dbReference type="ARBA" id="ARBA00004141"/>
    </source>
</evidence>
<evidence type="ECO:0000256" key="2">
    <source>
        <dbReference type="ARBA" id="ARBA00022692"/>
    </source>
</evidence>
<feature type="transmembrane region" description="Helical" evidence="5">
    <location>
        <begin position="161"/>
        <end position="187"/>
    </location>
</feature>
<dbReference type="GO" id="GO:0016020">
    <property type="term" value="C:membrane"/>
    <property type="evidence" value="ECO:0007669"/>
    <property type="project" value="UniProtKB-SubCell"/>
</dbReference>
<protein>
    <recommendedName>
        <fullName evidence="6">Yip1 domain-containing protein</fullName>
    </recommendedName>
</protein>
<dbReference type="Proteomes" id="UP000049855">
    <property type="component" value="Unassembled WGS sequence"/>
</dbReference>
<name>A0A0U1L1W9_9FIRM</name>
<evidence type="ECO:0000256" key="3">
    <source>
        <dbReference type="ARBA" id="ARBA00022989"/>
    </source>
</evidence>
<reference evidence="8" key="1">
    <citation type="submission" date="2015-03" db="EMBL/GenBank/DDBJ databases">
        <authorList>
            <person name="Nijsse Bart"/>
        </authorList>
    </citation>
    <scope>NUCLEOTIDE SEQUENCE [LARGE SCALE GENOMIC DNA]</scope>
</reference>
<evidence type="ECO:0000256" key="5">
    <source>
        <dbReference type="SAM" id="Phobius"/>
    </source>
</evidence>
<dbReference type="EMBL" id="CTRP01000011">
    <property type="protein sequence ID" value="CQR72904.1"/>
    <property type="molecule type" value="Genomic_DNA"/>
</dbReference>
<dbReference type="InterPro" id="IPR006977">
    <property type="entry name" value="Yip1_dom"/>
</dbReference>
<sequence>MGNFLETIYDVLFKPRAAMEYIAEKKLTGQALVMFTIGMLVPVWAIYSGMRGLPGVAVLGSMFALQFIGSLFFWILGASVLNFIAELAGGRGTATGLFAALGFSNLPRVVVIPLGVIAALLPDGLSGVAFGIIGLIVAVWTLLLTVAAIRGAHGLSGSKAVLVLLAPLLALIGITIAVVIFLGSALVQLPFHF</sequence>
<organism evidence="7 8">
    <name type="scientific">Sporomusa ovata</name>
    <dbReference type="NCBI Taxonomy" id="2378"/>
    <lineage>
        <taxon>Bacteria</taxon>
        <taxon>Bacillati</taxon>
        <taxon>Bacillota</taxon>
        <taxon>Negativicutes</taxon>
        <taxon>Selenomonadales</taxon>
        <taxon>Sporomusaceae</taxon>
        <taxon>Sporomusa</taxon>
    </lineage>
</organism>
<feature type="transmembrane region" description="Helical" evidence="5">
    <location>
        <begin position="97"/>
        <end position="121"/>
    </location>
</feature>
<proteinExistence type="predicted"/>